<keyword evidence="1" id="KW-0472">Membrane</keyword>
<keyword evidence="1" id="KW-1133">Transmembrane helix</keyword>
<evidence type="ECO:0000313" key="2">
    <source>
        <dbReference type="EMBL" id="EUR70352.1"/>
    </source>
</evidence>
<feature type="transmembrane region" description="Helical" evidence="1">
    <location>
        <begin position="43"/>
        <end position="67"/>
    </location>
</feature>
<accession>W7EZL8</accession>
<dbReference type="EMBL" id="KE123623">
    <property type="protein sequence ID" value="EUR70352.1"/>
    <property type="molecule type" value="Genomic_DNA"/>
</dbReference>
<protein>
    <submittedName>
        <fullName evidence="2">Uncharacterized protein</fullName>
    </submittedName>
</protein>
<dbReference type="Proteomes" id="UP000030688">
    <property type="component" value="Unassembled WGS sequence"/>
</dbReference>
<name>W7EZL8_PLAF8</name>
<dbReference type="AlphaFoldDB" id="W7EZL8"/>
<organism evidence="2 3">
    <name type="scientific">Plasmodium falciparum (isolate 7G8)</name>
    <dbReference type="NCBI Taxonomy" id="57266"/>
    <lineage>
        <taxon>Eukaryota</taxon>
        <taxon>Sar</taxon>
        <taxon>Alveolata</taxon>
        <taxon>Apicomplexa</taxon>
        <taxon>Aconoidasida</taxon>
        <taxon>Haemosporida</taxon>
        <taxon>Plasmodiidae</taxon>
        <taxon>Plasmodium</taxon>
        <taxon>Plasmodium (Laverania)</taxon>
    </lineage>
</organism>
<proteinExistence type="predicted"/>
<sequence length="80" mass="9936">MYIFNRKRLLTFILIVKKIFLYLQNMNKNINIHSMGKNTYSFIILFIILFFRKNTYSFIILFIILFFSFKENIYFNLENK</sequence>
<reference evidence="2 3" key="2">
    <citation type="submission" date="2013-02" db="EMBL/GenBank/DDBJ databases">
        <title>The Genome Sequence of Plasmodium falciparum 7G8.</title>
        <authorList>
            <consortium name="The Broad Institute Genome Sequencing Platform"/>
            <consortium name="The Broad Institute Genome Sequencing Center for Infectious Disease"/>
            <person name="Neafsey D."/>
            <person name="Cheeseman I."/>
            <person name="Volkman S."/>
            <person name="Adams J."/>
            <person name="Walker B."/>
            <person name="Young S.K."/>
            <person name="Zeng Q."/>
            <person name="Gargeya S."/>
            <person name="Fitzgerald M."/>
            <person name="Haas B."/>
            <person name="Abouelleil A."/>
            <person name="Alvarado L."/>
            <person name="Arachchi H.M."/>
            <person name="Berlin A.M."/>
            <person name="Chapman S.B."/>
            <person name="Dewar J."/>
            <person name="Goldberg J."/>
            <person name="Griggs A."/>
            <person name="Gujja S."/>
            <person name="Hansen M."/>
            <person name="Howarth C."/>
            <person name="Imamovic A."/>
            <person name="Larimer J."/>
            <person name="McCowan C."/>
            <person name="Murphy C."/>
            <person name="Neiman D."/>
            <person name="Pearson M."/>
            <person name="Priest M."/>
            <person name="Roberts A."/>
            <person name="Saif S."/>
            <person name="Shea T."/>
            <person name="Sisk P."/>
            <person name="Sykes S."/>
            <person name="Wortman J."/>
            <person name="Nusbaum C."/>
            <person name="Birren B."/>
        </authorList>
    </citation>
    <scope>NUCLEOTIDE SEQUENCE [LARGE SCALE GENOMIC DNA]</scope>
    <source>
        <strain evidence="2 3">7G8</strain>
    </source>
</reference>
<keyword evidence="1" id="KW-0812">Transmembrane</keyword>
<evidence type="ECO:0000313" key="3">
    <source>
        <dbReference type="Proteomes" id="UP000030688"/>
    </source>
</evidence>
<evidence type="ECO:0000256" key="1">
    <source>
        <dbReference type="SAM" id="Phobius"/>
    </source>
</evidence>
<gene>
    <name evidence="2" type="ORF">PFBG_03579</name>
</gene>
<reference evidence="3" key="1">
    <citation type="submission" date="2007-11" db="EMBL/GenBank/DDBJ databases">
        <authorList>
            <consortium name="The Broad Institute Genome Sequencing Platform"/>
            <person name="Volkman S.K."/>
            <person name="Daily J.P."/>
            <person name="Sarr O."/>
            <person name="Ndiaye D."/>
            <person name="Ndir O."/>
            <person name="Mboup S."/>
            <person name="Lukens A."/>
            <person name="Stange-Thomann N."/>
            <person name="Mauceli E."/>
            <person name="Gnerre S."/>
            <person name="Jaffe D."/>
            <person name="Zainoun J."/>
            <person name="Wiegand R.C."/>
            <person name="Birren B."/>
            <person name="Galagan J."/>
            <person name="Lander E."/>
            <person name="Wirth D.F."/>
        </authorList>
    </citation>
    <scope>NUCLEOTIDE SEQUENCE [LARGE SCALE GENOMIC DNA]</scope>
    <source>
        <strain evidence="3">7G8</strain>
    </source>
</reference>